<dbReference type="Pfam" id="PF05697">
    <property type="entry name" value="Trigger_N"/>
    <property type="match status" value="1"/>
</dbReference>
<sequence>MKFEAKKLVDKGQGVWIVTIDGKDWEFAVKKGKNKVASSIKIDGFREGKAPKELLEKHITPVKYLNAAVQSIMEKAWDFAKEQKSDVEPFSSPTPTPTKVSEKFCELEFVFDLKPEIEIGEYKGLKSKDLVKEDFKATKEEIDIAIDQYRDRFALEKDKDKDAKIAKGDVAIFDFEGFVDGVAFKGGKGLDFRLVIGSNQMIPGFEDELIGKKLGESKIKVTFPEDYTPELSGKDAEFVINVKSIKERILPEKDDELAKDLNLPNIKTYKELENSVKQQIIDQKTLSLKNTFVNKVIDMIIASSKIELPKSAINREIENLYKEFEARVANQKLTMKEYKKKTGLTDDKIREELFDDAKRKICSYLVTDKVRNTEKFEPTKEQIEEKYSKLAAQFGVDADYIRKTILPEAQIKEEIIREQIVDFLYENNG</sequence>
<evidence type="ECO:0000256" key="9">
    <source>
        <dbReference type="ARBA" id="ARBA00023306"/>
    </source>
</evidence>
<evidence type="ECO:0000313" key="17">
    <source>
        <dbReference type="EMBL" id="QGS51800.1"/>
    </source>
</evidence>
<dbReference type="InterPro" id="IPR008881">
    <property type="entry name" value="Trigger_fac_ribosome-bd_bac"/>
</dbReference>
<dbReference type="SUPFAM" id="SSF102735">
    <property type="entry name" value="Trigger factor ribosome-binding domain"/>
    <property type="match status" value="1"/>
</dbReference>
<dbReference type="GO" id="GO:0005737">
    <property type="term" value="C:cytoplasm"/>
    <property type="evidence" value="ECO:0007669"/>
    <property type="project" value="UniProtKB-SubCell"/>
</dbReference>
<dbReference type="Proteomes" id="UP000424468">
    <property type="component" value="Chromosome"/>
</dbReference>
<dbReference type="Pfam" id="PF05698">
    <property type="entry name" value="Trigger_C"/>
    <property type="match status" value="1"/>
</dbReference>
<dbReference type="Gene3D" id="3.10.50.40">
    <property type="match status" value="1"/>
</dbReference>
<dbReference type="SUPFAM" id="SSF54534">
    <property type="entry name" value="FKBP-like"/>
    <property type="match status" value="1"/>
</dbReference>
<dbReference type="SUPFAM" id="SSF109998">
    <property type="entry name" value="Triger factor/SurA peptide-binding domain-like"/>
    <property type="match status" value="1"/>
</dbReference>
<organism evidence="17 18">
    <name type="scientific">Spiroplasma tabanidicola</name>
    <dbReference type="NCBI Taxonomy" id="324079"/>
    <lineage>
        <taxon>Bacteria</taxon>
        <taxon>Bacillati</taxon>
        <taxon>Mycoplasmatota</taxon>
        <taxon>Mollicutes</taxon>
        <taxon>Entomoplasmatales</taxon>
        <taxon>Spiroplasmataceae</taxon>
        <taxon>Spiroplasma</taxon>
    </lineage>
</organism>
<dbReference type="InterPro" id="IPR005215">
    <property type="entry name" value="Trig_fac"/>
</dbReference>
<evidence type="ECO:0000256" key="12">
    <source>
        <dbReference type="HAMAP-Rule" id="MF_00303"/>
    </source>
</evidence>
<evidence type="ECO:0000256" key="1">
    <source>
        <dbReference type="ARBA" id="ARBA00000971"/>
    </source>
</evidence>
<keyword evidence="12" id="KW-0963">Cytoplasm</keyword>
<dbReference type="EC" id="5.2.1.8" evidence="3 12"/>
<comment type="subcellular location">
    <subcellularLocation>
        <location evidence="12">Cytoplasm</location>
    </subcellularLocation>
    <text evidence="12">About half TF is bound to the ribosome near the polypeptide exit tunnel while the other half is free in the cytoplasm.</text>
</comment>
<evidence type="ECO:0000256" key="13">
    <source>
        <dbReference type="PROSITE-ProRule" id="PRU00277"/>
    </source>
</evidence>
<dbReference type="InterPro" id="IPR001179">
    <property type="entry name" value="PPIase_FKBP_dom"/>
</dbReference>
<evidence type="ECO:0000259" key="16">
    <source>
        <dbReference type="PROSITE" id="PS50059"/>
    </source>
</evidence>
<evidence type="ECO:0000256" key="2">
    <source>
        <dbReference type="ARBA" id="ARBA00005464"/>
    </source>
</evidence>
<dbReference type="NCBIfam" id="TIGR00115">
    <property type="entry name" value="tig"/>
    <property type="match status" value="1"/>
</dbReference>
<keyword evidence="9 12" id="KW-0131">Cell cycle</keyword>
<dbReference type="InterPro" id="IPR027304">
    <property type="entry name" value="Trigger_fact/SurA_dom_sf"/>
</dbReference>
<dbReference type="Gene3D" id="3.30.70.1050">
    <property type="entry name" value="Trigger factor ribosome-binding domain"/>
    <property type="match status" value="1"/>
</dbReference>
<evidence type="ECO:0000256" key="3">
    <source>
        <dbReference type="ARBA" id="ARBA00013194"/>
    </source>
</evidence>
<proteinExistence type="inferred from homology"/>
<dbReference type="AlphaFoldDB" id="A0A6I6C6J9"/>
<name>A0A6I6C6J9_9MOLU</name>
<keyword evidence="15" id="KW-0175">Coiled coil</keyword>
<dbReference type="PIRSF" id="PIRSF003095">
    <property type="entry name" value="Trigger_factor"/>
    <property type="match status" value="1"/>
</dbReference>
<dbReference type="GO" id="GO:0003755">
    <property type="term" value="F:peptidyl-prolyl cis-trans isomerase activity"/>
    <property type="evidence" value="ECO:0007669"/>
    <property type="project" value="UniProtKB-UniRule"/>
</dbReference>
<evidence type="ECO:0000256" key="10">
    <source>
        <dbReference type="ARBA" id="ARBA00024849"/>
    </source>
</evidence>
<evidence type="ECO:0000256" key="7">
    <source>
        <dbReference type="ARBA" id="ARBA00023186"/>
    </source>
</evidence>
<dbReference type="GO" id="GO:0051301">
    <property type="term" value="P:cell division"/>
    <property type="evidence" value="ECO:0007669"/>
    <property type="project" value="UniProtKB-KW"/>
</dbReference>
<comment type="similarity">
    <text evidence="2 12 14">Belongs to the FKBP-type PPIase family. Tig subfamily.</text>
</comment>
<dbReference type="KEGG" id="stab:STABA_v1c04370"/>
<evidence type="ECO:0000256" key="6">
    <source>
        <dbReference type="ARBA" id="ARBA00023110"/>
    </source>
</evidence>
<evidence type="ECO:0000256" key="8">
    <source>
        <dbReference type="ARBA" id="ARBA00023235"/>
    </source>
</evidence>
<dbReference type="InterPro" id="IPR008880">
    <property type="entry name" value="Trigger_fac_C"/>
</dbReference>
<reference evidence="17 18" key="1">
    <citation type="submission" date="2019-11" db="EMBL/GenBank/DDBJ databases">
        <title>Complete genome sequence of Spiroplasma tabanidicola TAUS-1 (DSM 22603).</title>
        <authorList>
            <person name="Huang C.-T."/>
            <person name="Lin Y.-C."/>
            <person name="Kuo C.-H."/>
        </authorList>
    </citation>
    <scope>NUCLEOTIDE SEQUENCE [LARGE SCALE GENOMIC DNA]</scope>
    <source>
        <strain evidence="17 18">TAUS-1</strain>
    </source>
</reference>
<evidence type="ECO:0000256" key="11">
    <source>
        <dbReference type="ARBA" id="ARBA00029986"/>
    </source>
</evidence>
<protein>
    <recommendedName>
        <fullName evidence="4 12">Trigger factor</fullName>
        <shortName evidence="12">TF</shortName>
        <ecNumber evidence="3 12">5.2.1.8</ecNumber>
    </recommendedName>
    <alternativeName>
        <fullName evidence="11 12">PPIase</fullName>
    </alternativeName>
</protein>
<evidence type="ECO:0000256" key="14">
    <source>
        <dbReference type="RuleBase" id="RU003914"/>
    </source>
</evidence>
<evidence type="ECO:0000256" key="15">
    <source>
        <dbReference type="SAM" id="Coils"/>
    </source>
</evidence>
<evidence type="ECO:0000313" key="18">
    <source>
        <dbReference type="Proteomes" id="UP000424468"/>
    </source>
</evidence>
<dbReference type="EMBL" id="CP046276">
    <property type="protein sequence ID" value="QGS51800.1"/>
    <property type="molecule type" value="Genomic_DNA"/>
</dbReference>
<dbReference type="InterPro" id="IPR037041">
    <property type="entry name" value="Trigger_fac_C_sf"/>
</dbReference>
<comment type="catalytic activity">
    <reaction evidence="1 12 13">
        <text>[protein]-peptidylproline (omega=180) = [protein]-peptidylproline (omega=0)</text>
        <dbReference type="Rhea" id="RHEA:16237"/>
        <dbReference type="Rhea" id="RHEA-COMP:10747"/>
        <dbReference type="Rhea" id="RHEA-COMP:10748"/>
        <dbReference type="ChEBI" id="CHEBI:83833"/>
        <dbReference type="ChEBI" id="CHEBI:83834"/>
        <dbReference type="EC" id="5.2.1.8"/>
    </reaction>
</comment>
<keyword evidence="6 12" id="KW-0697">Rotamase</keyword>
<accession>A0A6I6C6J9</accession>
<keyword evidence="7 12" id="KW-0143">Chaperone</keyword>
<evidence type="ECO:0000256" key="5">
    <source>
        <dbReference type="ARBA" id="ARBA00022618"/>
    </source>
</evidence>
<dbReference type="RefSeq" id="WP_156006127.1">
    <property type="nucleotide sequence ID" value="NZ_CP046276.1"/>
</dbReference>
<dbReference type="HAMAP" id="MF_00303">
    <property type="entry name" value="Trigger_factor_Tig"/>
    <property type="match status" value="1"/>
</dbReference>
<dbReference type="InterPro" id="IPR036611">
    <property type="entry name" value="Trigger_fac_ribosome-bd_sf"/>
</dbReference>
<dbReference type="Gene3D" id="1.10.3120.10">
    <property type="entry name" value="Trigger factor, C-terminal domain"/>
    <property type="match status" value="1"/>
</dbReference>
<keyword evidence="5 12" id="KW-0132">Cell division</keyword>
<keyword evidence="18" id="KW-1185">Reference proteome</keyword>
<comment type="function">
    <text evidence="10 12">Involved in protein export. Acts as a chaperone by maintaining the newly synthesized protein in an open conformation. Functions as a peptidyl-prolyl cis-trans isomerase.</text>
</comment>
<dbReference type="FunFam" id="3.10.50.40:FF:000001">
    <property type="entry name" value="Trigger factor"/>
    <property type="match status" value="1"/>
</dbReference>
<evidence type="ECO:0000256" key="4">
    <source>
        <dbReference type="ARBA" id="ARBA00016902"/>
    </source>
</evidence>
<feature type="domain" description="PPIase FKBP-type" evidence="16">
    <location>
        <begin position="168"/>
        <end position="216"/>
    </location>
</feature>
<dbReference type="OrthoDB" id="9767721at2"/>
<dbReference type="GO" id="GO:0015031">
    <property type="term" value="P:protein transport"/>
    <property type="evidence" value="ECO:0007669"/>
    <property type="project" value="UniProtKB-UniRule"/>
</dbReference>
<dbReference type="GO" id="GO:0006457">
    <property type="term" value="P:protein folding"/>
    <property type="evidence" value="ECO:0007669"/>
    <property type="project" value="UniProtKB-UniRule"/>
</dbReference>
<keyword evidence="8 12" id="KW-0413">Isomerase</keyword>
<feature type="coiled-coil region" evidence="15">
    <location>
        <begin position="314"/>
        <end position="341"/>
    </location>
</feature>
<comment type="domain">
    <text evidence="12">Consists of 3 domains; the N-terminus binds the ribosome, the middle domain has PPIase activity, while the C-terminus has intrinsic chaperone activity on its own.</text>
</comment>
<dbReference type="InterPro" id="IPR046357">
    <property type="entry name" value="PPIase_dom_sf"/>
</dbReference>
<dbReference type="PROSITE" id="PS50059">
    <property type="entry name" value="FKBP_PPIASE"/>
    <property type="match status" value="1"/>
</dbReference>
<dbReference type="Pfam" id="PF00254">
    <property type="entry name" value="FKBP_C"/>
    <property type="match status" value="1"/>
</dbReference>
<gene>
    <name evidence="12 17" type="primary">tig</name>
    <name evidence="17" type="ORF">STABA_v1c04370</name>
</gene>